<protein>
    <submittedName>
        <fullName evidence="1">Uncharacterized protein</fullName>
    </submittedName>
</protein>
<organism evidence="1 2">
    <name type="scientific">Auriscalpium vulgare</name>
    <dbReference type="NCBI Taxonomy" id="40419"/>
    <lineage>
        <taxon>Eukaryota</taxon>
        <taxon>Fungi</taxon>
        <taxon>Dikarya</taxon>
        <taxon>Basidiomycota</taxon>
        <taxon>Agaricomycotina</taxon>
        <taxon>Agaricomycetes</taxon>
        <taxon>Russulales</taxon>
        <taxon>Auriscalpiaceae</taxon>
        <taxon>Auriscalpium</taxon>
    </lineage>
</organism>
<comment type="caution">
    <text evidence="1">The sequence shown here is derived from an EMBL/GenBank/DDBJ whole genome shotgun (WGS) entry which is preliminary data.</text>
</comment>
<evidence type="ECO:0000313" key="2">
    <source>
        <dbReference type="Proteomes" id="UP000814033"/>
    </source>
</evidence>
<gene>
    <name evidence="1" type="ORF">FA95DRAFT_1575778</name>
</gene>
<sequence>MTCLSASLSGYLPGGPQPSLPSTEKEGIQPGERQSGIGVLPGSVDGLRRPAYPSDAIISRNYSTTTSTTVPPRNQSIYTWNYTLPYVRQFYVKISEAMARTLAE</sequence>
<dbReference type="Proteomes" id="UP000814033">
    <property type="component" value="Unassembled WGS sequence"/>
</dbReference>
<proteinExistence type="predicted"/>
<keyword evidence="2" id="KW-1185">Reference proteome</keyword>
<evidence type="ECO:0000313" key="1">
    <source>
        <dbReference type="EMBL" id="KAI0042371.1"/>
    </source>
</evidence>
<reference evidence="1" key="1">
    <citation type="submission" date="2021-02" db="EMBL/GenBank/DDBJ databases">
        <authorList>
            <consortium name="DOE Joint Genome Institute"/>
            <person name="Ahrendt S."/>
            <person name="Looney B.P."/>
            <person name="Miyauchi S."/>
            <person name="Morin E."/>
            <person name="Drula E."/>
            <person name="Courty P.E."/>
            <person name="Chicoki N."/>
            <person name="Fauchery L."/>
            <person name="Kohler A."/>
            <person name="Kuo A."/>
            <person name="Labutti K."/>
            <person name="Pangilinan J."/>
            <person name="Lipzen A."/>
            <person name="Riley R."/>
            <person name="Andreopoulos W."/>
            <person name="He G."/>
            <person name="Johnson J."/>
            <person name="Barry K.W."/>
            <person name="Grigoriev I.V."/>
            <person name="Nagy L."/>
            <person name="Hibbett D."/>
            <person name="Henrissat B."/>
            <person name="Matheny P.B."/>
            <person name="Labbe J."/>
            <person name="Martin F."/>
        </authorList>
    </citation>
    <scope>NUCLEOTIDE SEQUENCE</scope>
    <source>
        <strain evidence="1">FP105234-sp</strain>
    </source>
</reference>
<reference evidence="1" key="2">
    <citation type="journal article" date="2022" name="New Phytol.">
        <title>Evolutionary transition to the ectomycorrhizal habit in the genomes of a hyperdiverse lineage of mushroom-forming fungi.</title>
        <authorList>
            <person name="Looney B."/>
            <person name="Miyauchi S."/>
            <person name="Morin E."/>
            <person name="Drula E."/>
            <person name="Courty P.E."/>
            <person name="Kohler A."/>
            <person name="Kuo A."/>
            <person name="LaButti K."/>
            <person name="Pangilinan J."/>
            <person name="Lipzen A."/>
            <person name="Riley R."/>
            <person name="Andreopoulos W."/>
            <person name="He G."/>
            <person name="Johnson J."/>
            <person name="Nolan M."/>
            <person name="Tritt A."/>
            <person name="Barry K.W."/>
            <person name="Grigoriev I.V."/>
            <person name="Nagy L.G."/>
            <person name="Hibbett D."/>
            <person name="Henrissat B."/>
            <person name="Matheny P.B."/>
            <person name="Labbe J."/>
            <person name="Martin F.M."/>
        </authorList>
    </citation>
    <scope>NUCLEOTIDE SEQUENCE</scope>
    <source>
        <strain evidence="1">FP105234-sp</strain>
    </source>
</reference>
<dbReference type="EMBL" id="MU276069">
    <property type="protein sequence ID" value="KAI0042371.1"/>
    <property type="molecule type" value="Genomic_DNA"/>
</dbReference>
<name>A0ACB8RDT8_9AGAM</name>
<accession>A0ACB8RDT8</accession>